<evidence type="ECO:0000313" key="1">
    <source>
        <dbReference type="EMBL" id="KAG7498218.1"/>
    </source>
</evidence>
<reference evidence="1 2" key="1">
    <citation type="journal article" date="2021" name="Sci. Rep.">
        <title>Chromosome anchoring in Senegalese sole (Solea senegalensis) reveals sex-associated markers and genome rearrangements in flatfish.</title>
        <authorList>
            <person name="Guerrero-Cozar I."/>
            <person name="Gomez-Garrido J."/>
            <person name="Berbel C."/>
            <person name="Martinez-Blanch J.F."/>
            <person name="Alioto T."/>
            <person name="Claros M.G."/>
            <person name="Gagnaire P.A."/>
            <person name="Manchado M."/>
        </authorList>
    </citation>
    <scope>NUCLEOTIDE SEQUENCE [LARGE SCALE GENOMIC DNA]</scope>
    <source>
        <strain evidence="1">Sse05_10M</strain>
    </source>
</reference>
<dbReference type="AlphaFoldDB" id="A0AAV6QYP1"/>
<sequence>MDWFGSRGWVTVRVLTSRGRQRRVCSSDELPVIKLKEEVQATSAVKQTLVCHGVRSGSNSRYEPGRLQPPFVYVLLSLGHRPAVR</sequence>
<dbReference type="Proteomes" id="UP000693946">
    <property type="component" value="Linkage Group LG21"/>
</dbReference>
<protein>
    <submittedName>
        <fullName evidence="1">Uncharacterized protein</fullName>
    </submittedName>
</protein>
<gene>
    <name evidence="1" type="ORF">JOB18_002038</name>
</gene>
<organism evidence="1 2">
    <name type="scientific">Solea senegalensis</name>
    <name type="common">Senegalese sole</name>
    <dbReference type="NCBI Taxonomy" id="28829"/>
    <lineage>
        <taxon>Eukaryota</taxon>
        <taxon>Metazoa</taxon>
        <taxon>Chordata</taxon>
        <taxon>Craniata</taxon>
        <taxon>Vertebrata</taxon>
        <taxon>Euteleostomi</taxon>
        <taxon>Actinopterygii</taxon>
        <taxon>Neopterygii</taxon>
        <taxon>Teleostei</taxon>
        <taxon>Neoteleostei</taxon>
        <taxon>Acanthomorphata</taxon>
        <taxon>Carangaria</taxon>
        <taxon>Pleuronectiformes</taxon>
        <taxon>Pleuronectoidei</taxon>
        <taxon>Soleidae</taxon>
        <taxon>Solea</taxon>
    </lineage>
</organism>
<proteinExistence type="predicted"/>
<accession>A0AAV6QYP1</accession>
<keyword evidence="2" id="KW-1185">Reference proteome</keyword>
<evidence type="ECO:0000313" key="2">
    <source>
        <dbReference type="Proteomes" id="UP000693946"/>
    </source>
</evidence>
<dbReference type="EMBL" id="JAGKHQ010000014">
    <property type="protein sequence ID" value="KAG7498218.1"/>
    <property type="molecule type" value="Genomic_DNA"/>
</dbReference>
<comment type="caution">
    <text evidence="1">The sequence shown here is derived from an EMBL/GenBank/DDBJ whole genome shotgun (WGS) entry which is preliminary data.</text>
</comment>
<name>A0AAV6QYP1_SOLSE</name>